<keyword evidence="1" id="KW-1133">Transmembrane helix</keyword>
<comment type="caution">
    <text evidence="2">The sequence shown here is derived from an EMBL/GenBank/DDBJ whole genome shotgun (WGS) entry which is preliminary data.</text>
</comment>
<evidence type="ECO:0000256" key="1">
    <source>
        <dbReference type="SAM" id="Phobius"/>
    </source>
</evidence>
<name>A0AAD7F477_9AGAR</name>
<organism evidence="2 3">
    <name type="scientific">Mycena albidolilacea</name>
    <dbReference type="NCBI Taxonomy" id="1033008"/>
    <lineage>
        <taxon>Eukaryota</taxon>
        <taxon>Fungi</taxon>
        <taxon>Dikarya</taxon>
        <taxon>Basidiomycota</taxon>
        <taxon>Agaricomycotina</taxon>
        <taxon>Agaricomycetes</taxon>
        <taxon>Agaricomycetidae</taxon>
        <taxon>Agaricales</taxon>
        <taxon>Marasmiineae</taxon>
        <taxon>Mycenaceae</taxon>
        <taxon>Mycena</taxon>
    </lineage>
</organism>
<dbReference type="AlphaFoldDB" id="A0AAD7F477"/>
<reference evidence="2" key="1">
    <citation type="submission" date="2023-03" db="EMBL/GenBank/DDBJ databases">
        <title>Massive genome expansion in bonnet fungi (Mycena s.s.) driven by repeated elements and novel gene families across ecological guilds.</title>
        <authorList>
            <consortium name="Lawrence Berkeley National Laboratory"/>
            <person name="Harder C.B."/>
            <person name="Miyauchi S."/>
            <person name="Viragh M."/>
            <person name="Kuo A."/>
            <person name="Thoen E."/>
            <person name="Andreopoulos B."/>
            <person name="Lu D."/>
            <person name="Skrede I."/>
            <person name="Drula E."/>
            <person name="Henrissat B."/>
            <person name="Morin E."/>
            <person name="Kohler A."/>
            <person name="Barry K."/>
            <person name="LaButti K."/>
            <person name="Morin E."/>
            <person name="Salamov A."/>
            <person name="Lipzen A."/>
            <person name="Mereny Z."/>
            <person name="Hegedus B."/>
            <person name="Baldrian P."/>
            <person name="Stursova M."/>
            <person name="Weitz H."/>
            <person name="Taylor A."/>
            <person name="Grigoriev I.V."/>
            <person name="Nagy L.G."/>
            <person name="Martin F."/>
            <person name="Kauserud H."/>
        </authorList>
    </citation>
    <scope>NUCLEOTIDE SEQUENCE</scope>
    <source>
        <strain evidence="2">CBHHK002</strain>
    </source>
</reference>
<evidence type="ECO:0000313" key="2">
    <source>
        <dbReference type="EMBL" id="KAJ7366198.1"/>
    </source>
</evidence>
<dbReference type="Proteomes" id="UP001218218">
    <property type="component" value="Unassembled WGS sequence"/>
</dbReference>
<accession>A0AAD7F477</accession>
<keyword evidence="1" id="KW-0472">Membrane</keyword>
<proteinExistence type="predicted"/>
<keyword evidence="1" id="KW-0812">Transmembrane</keyword>
<dbReference type="EMBL" id="JARIHO010000002">
    <property type="protein sequence ID" value="KAJ7366198.1"/>
    <property type="molecule type" value="Genomic_DNA"/>
</dbReference>
<feature type="transmembrane region" description="Helical" evidence="1">
    <location>
        <begin position="12"/>
        <end position="40"/>
    </location>
</feature>
<evidence type="ECO:0000313" key="3">
    <source>
        <dbReference type="Proteomes" id="UP001218218"/>
    </source>
</evidence>
<gene>
    <name evidence="2" type="ORF">DFH08DRAFT_164120</name>
</gene>
<feature type="transmembrane region" description="Helical" evidence="1">
    <location>
        <begin position="60"/>
        <end position="79"/>
    </location>
</feature>
<sequence>MCATTAVTRSPPCFYLSFFGTFLFYLLRIISLSVCCCPAVDIPPSLYLSLYLISPPWPSLPSSMISLFPSAPFFSLLYLTITLRLHSHSDPPTLYYM</sequence>
<keyword evidence="3" id="KW-1185">Reference proteome</keyword>
<protein>
    <submittedName>
        <fullName evidence="2">Uncharacterized protein</fullName>
    </submittedName>
</protein>